<dbReference type="Pfam" id="PF01951">
    <property type="entry name" value="Archease"/>
    <property type="match status" value="1"/>
</dbReference>
<evidence type="ECO:0000256" key="2">
    <source>
        <dbReference type="ARBA" id="ARBA00022694"/>
    </source>
</evidence>
<keyword evidence="4" id="KW-0106">Calcium</keyword>
<dbReference type="SUPFAM" id="SSF69819">
    <property type="entry name" value="MTH1598-like"/>
    <property type="match status" value="1"/>
</dbReference>
<keyword evidence="3" id="KW-0479">Metal-binding</keyword>
<sequence>MAGVRWRTIEHTADLGLEVEAPSLADLFVASAHGMAGVLVGSEEGGVPGPVSAEASAWRDFDLEAPDTEALLVEWLRELLHIQMSDGKLVAAAEIDELDDGRLVARVGLGEPGEGTEVERELKGVTYHDLTVEQRDDGWFARVVFDL</sequence>
<evidence type="ECO:0000256" key="1">
    <source>
        <dbReference type="ARBA" id="ARBA00007963"/>
    </source>
</evidence>
<dbReference type="InterPro" id="IPR023572">
    <property type="entry name" value="Archease_dom"/>
</dbReference>
<dbReference type="Gene3D" id="3.55.10.10">
    <property type="entry name" value="Archease domain"/>
    <property type="match status" value="1"/>
</dbReference>
<name>A0AAE4Z976_9BACT</name>
<dbReference type="Proteomes" id="UP000702544">
    <property type="component" value="Unassembled WGS sequence"/>
</dbReference>
<reference evidence="6 7" key="1">
    <citation type="submission" date="2020-01" db="EMBL/GenBank/DDBJ databases">
        <title>Genomes assembled from Gulf of Kutch pelagic sediment metagenomes.</title>
        <authorList>
            <person name="Chandrashekar M."/>
            <person name="Mahajan M.S."/>
            <person name="Dave K.J."/>
            <person name="Vatsa P."/>
            <person name="Nathani N.M."/>
        </authorList>
    </citation>
    <scope>NUCLEOTIDE SEQUENCE [LARGE SCALE GENOMIC DNA]</scope>
    <source>
        <strain evidence="6">KS3-K002</strain>
    </source>
</reference>
<proteinExistence type="inferred from homology"/>
<dbReference type="InterPro" id="IPR036820">
    <property type="entry name" value="Archease_dom_sf"/>
</dbReference>
<evidence type="ECO:0000313" key="7">
    <source>
        <dbReference type="Proteomes" id="UP000702544"/>
    </source>
</evidence>
<evidence type="ECO:0000259" key="5">
    <source>
        <dbReference type="Pfam" id="PF01951"/>
    </source>
</evidence>
<dbReference type="GO" id="GO:0046872">
    <property type="term" value="F:metal ion binding"/>
    <property type="evidence" value="ECO:0007669"/>
    <property type="project" value="UniProtKB-KW"/>
</dbReference>
<comment type="caution">
    <text evidence="6">The sequence shown here is derived from an EMBL/GenBank/DDBJ whole genome shotgun (WGS) entry which is preliminary data.</text>
</comment>
<comment type="similarity">
    <text evidence="1">Belongs to the archease family.</text>
</comment>
<evidence type="ECO:0000256" key="4">
    <source>
        <dbReference type="ARBA" id="ARBA00022837"/>
    </source>
</evidence>
<accession>A0AAE4Z976</accession>
<keyword evidence="2" id="KW-0819">tRNA processing</keyword>
<organism evidence="6 7">
    <name type="scientific">Candidatus Kutchimonas denitrificans</name>
    <dbReference type="NCBI Taxonomy" id="3056748"/>
    <lineage>
        <taxon>Bacteria</taxon>
        <taxon>Pseudomonadati</taxon>
        <taxon>Gemmatimonadota</taxon>
        <taxon>Gemmatimonadia</taxon>
        <taxon>Candidatus Palauibacterales</taxon>
        <taxon>Candidatus Palauibacteraceae</taxon>
        <taxon>Candidatus Kutchimonas</taxon>
    </lineage>
</organism>
<evidence type="ECO:0000256" key="3">
    <source>
        <dbReference type="ARBA" id="ARBA00022723"/>
    </source>
</evidence>
<protein>
    <submittedName>
        <fullName evidence="6">Archease</fullName>
    </submittedName>
</protein>
<dbReference type="InterPro" id="IPR002804">
    <property type="entry name" value="Archease"/>
</dbReference>
<dbReference type="PANTHER" id="PTHR12682:SF11">
    <property type="entry name" value="PROTEIN ARCHEASE"/>
    <property type="match status" value="1"/>
</dbReference>
<dbReference type="PANTHER" id="PTHR12682">
    <property type="entry name" value="ARCHEASE"/>
    <property type="match status" value="1"/>
</dbReference>
<dbReference type="AlphaFoldDB" id="A0AAE4Z976"/>
<dbReference type="GO" id="GO:0008033">
    <property type="term" value="P:tRNA processing"/>
    <property type="evidence" value="ECO:0007669"/>
    <property type="project" value="UniProtKB-KW"/>
</dbReference>
<gene>
    <name evidence="6" type="ORF">GWO12_06750</name>
</gene>
<dbReference type="EMBL" id="JAACAK010000049">
    <property type="protein sequence ID" value="NIR74797.1"/>
    <property type="molecule type" value="Genomic_DNA"/>
</dbReference>
<feature type="domain" description="Archease" evidence="5">
    <location>
        <begin position="6"/>
        <end position="147"/>
    </location>
</feature>
<evidence type="ECO:0000313" key="6">
    <source>
        <dbReference type="EMBL" id="NIR74797.1"/>
    </source>
</evidence>